<dbReference type="Proteomes" id="UP000823399">
    <property type="component" value="Unassembled WGS sequence"/>
</dbReference>
<proteinExistence type="predicted"/>
<dbReference type="InterPro" id="IPR041078">
    <property type="entry name" value="Plavaka"/>
</dbReference>
<dbReference type="OrthoDB" id="3199698at2759"/>
<evidence type="ECO:0000313" key="1">
    <source>
        <dbReference type="EMBL" id="KAG2109010.1"/>
    </source>
</evidence>
<protein>
    <submittedName>
        <fullName evidence="1">Uncharacterized protein</fullName>
    </submittedName>
</protein>
<reference evidence="1" key="1">
    <citation type="journal article" date="2020" name="New Phytol.">
        <title>Comparative genomics reveals dynamic genome evolution in host specialist ectomycorrhizal fungi.</title>
        <authorList>
            <person name="Lofgren L.A."/>
            <person name="Nguyen N.H."/>
            <person name="Vilgalys R."/>
            <person name="Ruytinx J."/>
            <person name="Liao H.L."/>
            <person name="Branco S."/>
            <person name="Kuo A."/>
            <person name="LaButti K."/>
            <person name="Lipzen A."/>
            <person name="Andreopoulos W."/>
            <person name="Pangilinan J."/>
            <person name="Riley R."/>
            <person name="Hundley H."/>
            <person name="Na H."/>
            <person name="Barry K."/>
            <person name="Grigoriev I.V."/>
            <person name="Stajich J.E."/>
            <person name="Kennedy P.G."/>
        </authorList>
    </citation>
    <scope>NUCLEOTIDE SEQUENCE</scope>
    <source>
        <strain evidence="1">FC423</strain>
    </source>
</reference>
<dbReference type="AlphaFoldDB" id="A0A9P7F897"/>
<gene>
    <name evidence="1" type="ORF">F5147DRAFT_576357</name>
</gene>
<dbReference type="RefSeq" id="XP_041293253.1">
    <property type="nucleotide sequence ID" value="XM_041431313.1"/>
</dbReference>
<feature type="non-terminal residue" evidence="1">
    <location>
        <position position="754"/>
    </location>
</feature>
<accession>A0A9P7F897</accession>
<organism evidence="1 2">
    <name type="scientific">Suillus discolor</name>
    <dbReference type="NCBI Taxonomy" id="1912936"/>
    <lineage>
        <taxon>Eukaryota</taxon>
        <taxon>Fungi</taxon>
        <taxon>Dikarya</taxon>
        <taxon>Basidiomycota</taxon>
        <taxon>Agaricomycotina</taxon>
        <taxon>Agaricomycetes</taxon>
        <taxon>Agaricomycetidae</taxon>
        <taxon>Boletales</taxon>
        <taxon>Suillineae</taxon>
        <taxon>Suillaceae</taxon>
        <taxon>Suillus</taxon>
    </lineage>
</organism>
<name>A0A9P7F897_9AGAM</name>
<evidence type="ECO:0000313" key="2">
    <source>
        <dbReference type="Proteomes" id="UP000823399"/>
    </source>
</evidence>
<sequence>FSDHRDLYRMIDNTPLGDIKWQSFSAKYTGTIPDEGALPWMEDSHEVWFCDPRDVIRNMLANPDFAAEMDLQPYREFATENDERQWKDFMSGDWSWAQADKISEDPDTHGSTFVPVILGSDKTTVSVATGQNDYYPLYASIGNIQNNVRRAHRNAVVVIGFLAMPKTTKEHAETPGFRNFRRQLFHSSLSFILKNLKPAMTKPEVTRFGDGHYRCVIYGLRPYIADYEEQVLLACIFRNWCTKCLSRRGNLDDVSLCRSRSHTDALIKECDSGTLHLEYGIVGELVPFTNDFPRADIHELLAPDILHQLIKGAYKDHLVDWVEKYLLQTHGKRRANIILDDIDRRIAAVPPFPGLRRFPQGRHFKQWTGDDSKALMKVIYILFYTKYCSTDCLKVYLPAIEGYVPVDVVRSFRALLEFCYLVRRNVINEKSLSEIEDALTRFHTYREIFKTTGVVTTFSLPRQHSMVHYARLIRLFGAPNGLCSSITESKHIKAVKEPWRRSGRYKALGQMLLTNQCLDKLAMSRVDFRFRGMLAGTCRAQSVPALANELDIPHLADLVSQFLIGQLYPDKDPTEVPESIMDCPRFNGRIRVFNSAVSMFFAPSDLSGIGGMKHEYIRVSPKWRTGHARKDCVLVITDSNAHGMRGMDIAQVLTFFSFRLRDVRYPCAVVRWFNQVGNAPDDDTGMWMVEPSSVDGRTHFAVIHVDSIFRSAHLIPVYGTDMLPPAIKSHHVLDIFTLFYVNKYADHHAFKIAA</sequence>
<dbReference type="Pfam" id="PF18759">
    <property type="entry name" value="Plavaka"/>
    <property type="match status" value="1"/>
</dbReference>
<comment type="caution">
    <text evidence="1">The sequence shown here is derived from an EMBL/GenBank/DDBJ whole genome shotgun (WGS) entry which is preliminary data.</text>
</comment>
<keyword evidence="2" id="KW-1185">Reference proteome</keyword>
<dbReference type="EMBL" id="JABBWM010000025">
    <property type="protein sequence ID" value="KAG2109010.1"/>
    <property type="molecule type" value="Genomic_DNA"/>
</dbReference>
<dbReference type="GeneID" id="64693572"/>